<evidence type="ECO:0000256" key="3">
    <source>
        <dbReference type="ARBA" id="ARBA00023002"/>
    </source>
</evidence>
<dbReference type="EC" id="1.1.1.138" evidence="5"/>
<comment type="catalytic activity">
    <reaction evidence="4">
        <text>D-mannitol + NADP(+) = D-fructose + NADPH + H(+)</text>
        <dbReference type="Rhea" id="RHEA:16765"/>
        <dbReference type="ChEBI" id="CHEBI:15378"/>
        <dbReference type="ChEBI" id="CHEBI:16899"/>
        <dbReference type="ChEBI" id="CHEBI:37721"/>
        <dbReference type="ChEBI" id="CHEBI:57783"/>
        <dbReference type="ChEBI" id="CHEBI:58349"/>
        <dbReference type="EC" id="1.1.1.138"/>
    </reaction>
    <physiologicalReaction direction="left-to-right" evidence="4">
        <dbReference type="Rhea" id="RHEA:16766"/>
    </physiologicalReaction>
    <physiologicalReaction direction="right-to-left" evidence="4">
        <dbReference type="Rhea" id="RHEA:16767"/>
    </physiologicalReaction>
</comment>
<name>A0AAN6QQZ4_9PEZI</name>
<evidence type="ECO:0000313" key="8">
    <source>
        <dbReference type="EMBL" id="KAK0980229.1"/>
    </source>
</evidence>
<keyword evidence="3" id="KW-0560">Oxidoreductase</keyword>
<evidence type="ECO:0000256" key="6">
    <source>
        <dbReference type="ARBA" id="ARBA00069279"/>
    </source>
</evidence>
<sequence>MSMTVDEAGVARDNFPRPTPKTPNNVFEQLSMKGKVVAITGASAGIGFAVAEAIAEAGGDLALWYNSNDAAIVKGEQLAKAHGVRVKAYKVEVTDAAKVEQTINEVVKDFGKLDVFVANAGMAISKAITETSLDEYRKQMSVNVDGVFYCAKYAGAVFKHQGFGNLIITSSISAHIVNVPVDQPVSSTLAPPPTFVVYNMTKAAITHLGKSLAREWREFARCNIVSPGFFDTNMGASPLAINEAYRMTPQGRQGDTKEIKGLYLYLASDASSYQTGSDVVIDGGYILP</sequence>
<keyword evidence="9" id="KW-1185">Reference proteome</keyword>
<dbReference type="GO" id="GO:0050085">
    <property type="term" value="F:mannitol 2-dehydrogenase (NADP+) activity"/>
    <property type="evidence" value="ECO:0007669"/>
    <property type="project" value="UniProtKB-EC"/>
</dbReference>
<dbReference type="PANTHER" id="PTHR43008">
    <property type="entry name" value="BENZIL REDUCTASE"/>
    <property type="match status" value="1"/>
</dbReference>
<evidence type="ECO:0000313" key="9">
    <source>
        <dbReference type="Proteomes" id="UP001175353"/>
    </source>
</evidence>
<reference evidence="8" key="1">
    <citation type="submission" date="2023-06" db="EMBL/GenBank/DDBJ databases">
        <title>Black Yeasts Isolated from many extreme environments.</title>
        <authorList>
            <person name="Coleine C."/>
            <person name="Stajich J.E."/>
            <person name="Selbmann L."/>
        </authorList>
    </citation>
    <scope>NUCLEOTIDE SEQUENCE</scope>
    <source>
        <strain evidence="8">CCFEE 5200</strain>
    </source>
</reference>
<dbReference type="Gene3D" id="3.40.50.720">
    <property type="entry name" value="NAD(P)-binding Rossmann-like Domain"/>
    <property type="match status" value="1"/>
</dbReference>
<evidence type="ECO:0000256" key="1">
    <source>
        <dbReference type="ARBA" id="ARBA00006484"/>
    </source>
</evidence>
<dbReference type="InterPro" id="IPR002347">
    <property type="entry name" value="SDR_fam"/>
</dbReference>
<dbReference type="PROSITE" id="PS00061">
    <property type="entry name" value="ADH_SHORT"/>
    <property type="match status" value="1"/>
</dbReference>
<feature type="region of interest" description="Disordered" evidence="7">
    <location>
        <begin position="1"/>
        <end position="24"/>
    </location>
</feature>
<gene>
    <name evidence="8" type="ORF">LTR91_012304</name>
</gene>
<dbReference type="SUPFAM" id="SSF51735">
    <property type="entry name" value="NAD(P)-binding Rossmann-fold domains"/>
    <property type="match status" value="1"/>
</dbReference>
<dbReference type="Proteomes" id="UP001175353">
    <property type="component" value="Unassembled WGS sequence"/>
</dbReference>
<evidence type="ECO:0000256" key="5">
    <source>
        <dbReference type="ARBA" id="ARBA00066645"/>
    </source>
</evidence>
<dbReference type="Pfam" id="PF13561">
    <property type="entry name" value="adh_short_C2"/>
    <property type="match status" value="1"/>
</dbReference>
<dbReference type="FunFam" id="3.40.50.720:FF:000090">
    <property type="entry name" value="NADP-dependent mannitol dehydrogenase"/>
    <property type="match status" value="1"/>
</dbReference>
<keyword evidence="2" id="KW-0521">NADP</keyword>
<dbReference type="AlphaFoldDB" id="A0AAN6QQZ4"/>
<dbReference type="InterPro" id="IPR020904">
    <property type="entry name" value="Sc_DH/Rdtase_CS"/>
</dbReference>
<evidence type="ECO:0000256" key="7">
    <source>
        <dbReference type="SAM" id="MobiDB-lite"/>
    </source>
</evidence>
<dbReference type="PRINTS" id="PR00081">
    <property type="entry name" value="GDHRDH"/>
</dbReference>
<protein>
    <recommendedName>
        <fullName evidence="6">NADP-dependent mannitol dehydrogenase</fullName>
        <ecNumber evidence="5">1.1.1.138</ecNumber>
    </recommendedName>
</protein>
<dbReference type="PRINTS" id="PR00080">
    <property type="entry name" value="SDRFAMILY"/>
</dbReference>
<organism evidence="8 9">
    <name type="scientific">Friedmanniomyces endolithicus</name>
    <dbReference type="NCBI Taxonomy" id="329885"/>
    <lineage>
        <taxon>Eukaryota</taxon>
        <taxon>Fungi</taxon>
        <taxon>Dikarya</taxon>
        <taxon>Ascomycota</taxon>
        <taxon>Pezizomycotina</taxon>
        <taxon>Dothideomycetes</taxon>
        <taxon>Dothideomycetidae</taxon>
        <taxon>Mycosphaerellales</taxon>
        <taxon>Teratosphaeriaceae</taxon>
        <taxon>Friedmanniomyces</taxon>
    </lineage>
</organism>
<evidence type="ECO:0000256" key="4">
    <source>
        <dbReference type="ARBA" id="ARBA00051683"/>
    </source>
</evidence>
<comment type="similarity">
    <text evidence="1">Belongs to the short-chain dehydrogenases/reductases (SDR) family.</text>
</comment>
<dbReference type="EMBL" id="JAUJLE010000118">
    <property type="protein sequence ID" value="KAK0980229.1"/>
    <property type="molecule type" value="Genomic_DNA"/>
</dbReference>
<dbReference type="InterPro" id="IPR036291">
    <property type="entry name" value="NAD(P)-bd_dom_sf"/>
</dbReference>
<dbReference type="PANTHER" id="PTHR43008:SF1">
    <property type="entry name" value="NADP-DEPENDENT MANNITOL DEHYDROGENASE-RELATED"/>
    <property type="match status" value="1"/>
</dbReference>
<accession>A0AAN6QQZ4</accession>
<dbReference type="GO" id="GO:0050664">
    <property type="term" value="F:oxidoreductase activity, acting on NAD(P)H, oxygen as acceptor"/>
    <property type="evidence" value="ECO:0007669"/>
    <property type="project" value="TreeGrafter"/>
</dbReference>
<proteinExistence type="inferred from homology"/>
<comment type="caution">
    <text evidence="8">The sequence shown here is derived from an EMBL/GenBank/DDBJ whole genome shotgun (WGS) entry which is preliminary data.</text>
</comment>
<dbReference type="GO" id="GO:0019594">
    <property type="term" value="P:mannitol metabolic process"/>
    <property type="evidence" value="ECO:0007669"/>
    <property type="project" value="UniProtKB-ARBA"/>
</dbReference>
<evidence type="ECO:0000256" key="2">
    <source>
        <dbReference type="ARBA" id="ARBA00022857"/>
    </source>
</evidence>